<accession>A0ABV0G913</accession>
<dbReference type="CDD" id="cd14740">
    <property type="entry name" value="PAAR_4"/>
    <property type="match status" value="1"/>
</dbReference>
<dbReference type="Proteomes" id="UP001462640">
    <property type="component" value="Unassembled WGS sequence"/>
</dbReference>
<sequence>METHVYANGNEVCSKAADGVSRCAFPDPCWSPPPPSAGPQLIPYPNTALASQLQEGSSTVFICGTPLALKNVSFLANSTGNEPATMAFAKGRQTGVIKGKAYFTEWSGNVKVEGLNVCRHTDPMTHNHR</sequence>
<dbReference type="Pfam" id="PF13665">
    <property type="entry name" value="Tox-PAAR-like"/>
    <property type="match status" value="1"/>
</dbReference>
<reference evidence="1 2" key="1">
    <citation type="submission" date="2024-05" db="EMBL/GenBank/DDBJ databases">
        <title>Roseateles sp. 2.12 16S ribosomal RNA gene Genome sequencing and assembly.</title>
        <authorList>
            <person name="Woo H."/>
        </authorList>
    </citation>
    <scope>NUCLEOTIDE SEQUENCE [LARGE SCALE GENOMIC DNA]</scope>
    <source>
        <strain evidence="1 2">2.12</strain>
    </source>
</reference>
<keyword evidence="2" id="KW-1185">Reference proteome</keyword>
<gene>
    <name evidence="1" type="ORF">ABDJ40_02015</name>
</gene>
<dbReference type="EMBL" id="JBDPZC010000001">
    <property type="protein sequence ID" value="MEO3711537.1"/>
    <property type="molecule type" value="Genomic_DNA"/>
</dbReference>
<comment type="caution">
    <text evidence="1">The sequence shown here is derived from an EMBL/GenBank/DDBJ whole genome shotgun (WGS) entry which is preliminary data.</text>
</comment>
<name>A0ABV0G913_9BURK</name>
<dbReference type="RefSeq" id="WP_183106363.1">
    <property type="nucleotide sequence ID" value="NZ_JBDPZC010000001.1"/>
</dbReference>
<proteinExistence type="predicted"/>
<organism evidence="1 2">
    <name type="scientific">Roseateles flavus</name>
    <dbReference type="NCBI Taxonomy" id="3149041"/>
    <lineage>
        <taxon>Bacteria</taxon>
        <taxon>Pseudomonadati</taxon>
        <taxon>Pseudomonadota</taxon>
        <taxon>Betaproteobacteria</taxon>
        <taxon>Burkholderiales</taxon>
        <taxon>Sphaerotilaceae</taxon>
        <taxon>Roseateles</taxon>
    </lineage>
</organism>
<evidence type="ECO:0000313" key="2">
    <source>
        <dbReference type="Proteomes" id="UP001462640"/>
    </source>
</evidence>
<evidence type="ECO:0000313" key="1">
    <source>
        <dbReference type="EMBL" id="MEO3711537.1"/>
    </source>
</evidence>
<protein>
    <submittedName>
        <fullName evidence="1">DUF4150 domain-containing protein</fullName>
    </submittedName>
</protein>